<dbReference type="Proteomes" id="UP001305521">
    <property type="component" value="Chromosome"/>
</dbReference>
<dbReference type="InterPro" id="IPR050884">
    <property type="entry name" value="CNP_phosphodiesterase-III"/>
</dbReference>
<accession>A0ABZ0PL72</accession>
<evidence type="ECO:0000256" key="3">
    <source>
        <dbReference type="ARBA" id="ARBA00023004"/>
    </source>
</evidence>
<evidence type="ECO:0000256" key="2">
    <source>
        <dbReference type="ARBA" id="ARBA00022801"/>
    </source>
</evidence>
<evidence type="ECO:0000313" key="6">
    <source>
        <dbReference type="EMBL" id="WPB86493.1"/>
    </source>
</evidence>
<dbReference type="PANTHER" id="PTHR42988">
    <property type="entry name" value="PHOSPHOHYDROLASE"/>
    <property type="match status" value="1"/>
</dbReference>
<proteinExistence type="inferred from homology"/>
<dbReference type="Pfam" id="PF00149">
    <property type="entry name" value="Metallophos"/>
    <property type="match status" value="1"/>
</dbReference>
<keyword evidence="1" id="KW-0479">Metal-binding</keyword>
<evidence type="ECO:0000313" key="7">
    <source>
        <dbReference type="Proteomes" id="UP001305521"/>
    </source>
</evidence>
<dbReference type="PANTHER" id="PTHR42988:SF2">
    <property type="entry name" value="CYCLIC NUCLEOTIDE PHOSPHODIESTERASE CBUA0032-RELATED"/>
    <property type="match status" value="1"/>
</dbReference>
<reference evidence="6 7" key="1">
    <citation type="submission" date="2023-11" db="EMBL/GenBank/DDBJ databases">
        <title>Arctic aerobic anoxygenic photoheterotroph Sediminicoccus rosea KRV36 adapts its photosynthesis to long days of polar summer.</title>
        <authorList>
            <person name="Tomasch J."/>
            <person name="Kopejtka K."/>
            <person name="Bily T."/>
            <person name="Gardiner A.T."/>
            <person name="Gardian Z."/>
            <person name="Shivaramu S."/>
            <person name="Koblizek M."/>
            <person name="Engelhardt F."/>
            <person name="Kaftan D."/>
        </authorList>
    </citation>
    <scope>NUCLEOTIDE SEQUENCE [LARGE SCALE GENOMIC DNA]</scope>
    <source>
        <strain evidence="6 7">R-30</strain>
    </source>
</reference>
<dbReference type="InterPro" id="IPR029052">
    <property type="entry name" value="Metallo-depent_PP-like"/>
</dbReference>
<evidence type="ECO:0000256" key="1">
    <source>
        <dbReference type="ARBA" id="ARBA00022723"/>
    </source>
</evidence>
<evidence type="ECO:0000259" key="5">
    <source>
        <dbReference type="Pfam" id="PF00149"/>
    </source>
</evidence>
<dbReference type="EMBL" id="CP137852">
    <property type="protein sequence ID" value="WPB86493.1"/>
    <property type="molecule type" value="Genomic_DNA"/>
</dbReference>
<keyword evidence="3" id="KW-0408">Iron</keyword>
<dbReference type="Gene3D" id="3.60.21.10">
    <property type="match status" value="1"/>
</dbReference>
<dbReference type="RefSeq" id="WP_318650466.1">
    <property type="nucleotide sequence ID" value="NZ_CP137852.1"/>
</dbReference>
<sequence length="254" mass="26941">MARIAHLADLHFGEGSEAAAEALAADIRTQAPDAVVVSGDLTRRARPAEFSAALAFLEALEAPLLIVPGNHDIPRGDVLARFLDPRRRWRAARPGALRDVLSLPGLRLIGLDSVSRAQWHLDWAAGAISAPRRAGLDAALARPGEAMTIVTCHHPLRHPAWAAHRRAPRHAEPTIALLREHGVAALLCGHLHRAAVTVLGAGGPLQVVAPSALSPRGLGCPNGWNLIIAEAGRCRVILRERGGDGWTAQPLDPA</sequence>
<feature type="domain" description="Calcineurin-like phosphoesterase" evidence="5">
    <location>
        <begin position="3"/>
        <end position="193"/>
    </location>
</feature>
<dbReference type="InterPro" id="IPR004843">
    <property type="entry name" value="Calcineurin-like_PHP"/>
</dbReference>
<keyword evidence="2" id="KW-0378">Hydrolase</keyword>
<comment type="similarity">
    <text evidence="4">Belongs to the cyclic nucleotide phosphodiesterase class-III family.</text>
</comment>
<organism evidence="6 7">
    <name type="scientific">Sediminicoccus rosea</name>
    <dbReference type="NCBI Taxonomy" id="1225128"/>
    <lineage>
        <taxon>Bacteria</taxon>
        <taxon>Pseudomonadati</taxon>
        <taxon>Pseudomonadota</taxon>
        <taxon>Alphaproteobacteria</taxon>
        <taxon>Acetobacterales</taxon>
        <taxon>Roseomonadaceae</taxon>
        <taxon>Sediminicoccus</taxon>
    </lineage>
</organism>
<keyword evidence="7" id="KW-1185">Reference proteome</keyword>
<evidence type="ECO:0000256" key="4">
    <source>
        <dbReference type="ARBA" id="ARBA00025742"/>
    </source>
</evidence>
<gene>
    <name evidence="6" type="ORF">R9Z33_06355</name>
</gene>
<protein>
    <submittedName>
        <fullName evidence="6">Metallophosphoesterase</fullName>
    </submittedName>
</protein>
<dbReference type="SUPFAM" id="SSF56300">
    <property type="entry name" value="Metallo-dependent phosphatases"/>
    <property type="match status" value="1"/>
</dbReference>
<name>A0ABZ0PL72_9PROT</name>